<feature type="region of interest" description="Disordered" evidence="1">
    <location>
        <begin position="1"/>
        <end position="86"/>
    </location>
</feature>
<reference evidence="2 3" key="1">
    <citation type="journal article" date="2015" name="Mol. Biochem. Parasitol.">
        <title>Identification of polymorphic genes for use in assemblage B genotyping assays through comparative genomics of multiple assemblage B Giardia duodenalis isolates.</title>
        <authorList>
            <person name="Wielinga C."/>
            <person name="Thompson R.C."/>
            <person name="Monis P."/>
            <person name="Ryan U."/>
        </authorList>
    </citation>
    <scope>NUCLEOTIDE SEQUENCE [LARGE SCALE GENOMIC DNA]</scope>
    <source>
        <strain evidence="2 3">BAH15c1</strain>
    </source>
</reference>
<dbReference type="OrthoDB" id="10256390at2759"/>
<evidence type="ECO:0000256" key="1">
    <source>
        <dbReference type="SAM" id="MobiDB-lite"/>
    </source>
</evidence>
<feature type="compositionally biased region" description="Low complexity" evidence="1">
    <location>
        <begin position="1"/>
        <end position="13"/>
    </location>
</feature>
<feature type="compositionally biased region" description="Polar residues" evidence="1">
    <location>
        <begin position="16"/>
        <end position="86"/>
    </location>
</feature>
<accession>A0A132NQS5</accession>
<proteinExistence type="predicted"/>
<organism evidence="2 3">
    <name type="scientific">Giardia duodenalis assemblage B</name>
    <dbReference type="NCBI Taxonomy" id="1394984"/>
    <lineage>
        <taxon>Eukaryota</taxon>
        <taxon>Metamonada</taxon>
        <taxon>Diplomonadida</taxon>
        <taxon>Hexamitidae</taxon>
        <taxon>Giardiinae</taxon>
        <taxon>Giardia</taxon>
    </lineage>
</organism>
<protein>
    <recommendedName>
        <fullName evidence="4">Nucleoporin</fullName>
    </recommendedName>
</protein>
<evidence type="ECO:0000313" key="2">
    <source>
        <dbReference type="EMBL" id="KWX12377.1"/>
    </source>
</evidence>
<dbReference type="InterPro" id="IPR036322">
    <property type="entry name" value="WD40_repeat_dom_sf"/>
</dbReference>
<dbReference type="AlphaFoldDB" id="A0A132NQS5"/>
<comment type="caution">
    <text evidence="2">The sequence shown here is derived from an EMBL/GenBank/DDBJ whole genome shotgun (WGS) entry which is preliminary data.</text>
</comment>
<evidence type="ECO:0008006" key="4">
    <source>
        <dbReference type="Google" id="ProtNLM"/>
    </source>
</evidence>
<sequence length="565" mass="59877">MFGQQSSGTQGFGLNFFNSGQQPAQPNPFQNTQRNSLSTAFGGAFSTSNTNQFQGNKPGTGQANVFSQPQNQFNTSSNSFLSTPQVGGFNSSMNKPSVGPGKSTFGGFGTSFGQNYTGSYATNTQQTTSFGGLGGQTAPMGTGMFGQQQNNPFGGSLVNNQGTMGTAMGFGSATTQMSNQNGNNCIYNTVSNTNADVVCIQIIDKTDFVYGLIDGTVAIGSITAPQAPIQQFKLSSPALSLAVNSNKSIFVGTMAGLYVIQQGSQPMQVGTYTGPVFQVATIGKYIFHSEMVLTQAGPKRVTQQSQNSWSAHVNTGNQENLPIAYVIKVGAYDGTYKAEPDVSEAACSGRFSLVSTGATTGGSFSCILMVPNINSERPFTMYNIKQGGMSMSSRITVNEDVSINTKINNIVGNKRLSSGVVGCGYDRVGFKAVIVTNDRCVLVYDLNNKLLNQKQLQFPILHVCYSDHYRTFLFTAGTEIAYYQTSGSSGGEWGKIPGTSFGEICSFSVDDEKIAIAIGSANALYQGTPSQSRVSIALVNLPSIRQGGYGNTYHTISNKTPTNVI</sequence>
<dbReference type="Proteomes" id="UP000070089">
    <property type="component" value="Unassembled WGS sequence"/>
</dbReference>
<dbReference type="SUPFAM" id="SSF50978">
    <property type="entry name" value="WD40 repeat-like"/>
    <property type="match status" value="1"/>
</dbReference>
<dbReference type="EMBL" id="JXTI01000120">
    <property type="protein sequence ID" value="KWX12377.1"/>
    <property type="molecule type" value="Genomic_DNA"/>
</dbReference>
<dbReference type="VEuPathDB" id="GiardiaDB:QR46_3631"/>
<gene>
    <name evidence="2" type="ORF">QR46_3631</name>
</gene>
<evidence type="ECO:0000313" key="3">
    <source>
        <dbReference type="Proteomes" id="UP000070089"/>
    </source>
</evidence>
<name>A0A132NQS5_GIAIN</name>